<evidence type="ECO:0000313" key="7">
    <source>
        <dbReference type="Proteomes" id="UP000256601"/>
    </source>
</evidence>
<dbReference type="CDD" id="cd18032">
    <property type="entry name" value="DEXHc_RE_I_III_res"/>
    <property type="match status" value="1"/>
</dbReference>
<accession>A0A1H6Q161</accession>
<keyword evidence="1" id="KW-0347">Helicase</keyword>
<dbReference type="GO" id="GO:0016787">
    <property type="term" value="F:hydrolase activity"/>
    <property type="evidence" value="ECO:0007669"/>
    <property type="project" value="UniProtKB-KW"/>
</dbReference>
<dbReference type="SMART" id="SM00490">
    <property type="entry name" value="HELICc"/>
    <property type="match status" value="1"/>
</dbReference>
<dbReference type="InterPro" id="IPR014001">
    <property type="entry name" value="Helicase_ATP-bd"/>
</dbReference>
<dbReference type="GO" id="GO:0070125">
    <property type="term" value="P:mitochondrial translational elongation"/>
    <property type="evidence" value="ECO:0007669"/>
    <property type="project" value="TreeGrafter"/>
</dbReference>
<dbReference type="SMART" id="SM00487">
    <property type="entry name" value="DEXDc"/>
    <property type="match status" value="1"/>
</dbReference>
<dbReference type="GO" id="GO:0005524">
    <property type="term" value="F:ATP binding"/>
    <property type="evidence" value="ECO:0007669"/>
    <property type="project" value="InterPro"/>
</dbReference>
<dbReference type="SUPFAM" id="SSF52540">
    <property type="entry name" value="P-loop containing nucleoside triphosphate hydrolases"/>
    <property type="match status" value="1"/>
</dbReference>
<dbReference type="PANTHER" id="PTHR47396">
    <property type="entry name" value="TYPE I RESTRICTION ENZYME ECOKI R PROTEIN"/>
    <property type="match status" value="1"/>
</dbReference>
<keyword evidence="5" id="KW-0378">Hydrolase</keyword>
<dbReference type="GO" id="GO:1905082">
    <property type="term" value="P:regulation of mitochondrial translational elongation"/>
    <property type="evidence" value="ECO:0007669"/>
    <property type="project" value="EnsemblFungi"/>
</dbReference>
<feature type="domain" description="Helicase ATP-binding" evidence="2">
    <location>
        <begin position="42"/>
        <end position="202"/>
    </location>
</feature>
<dbReference type="Proteomes" id="UP000182444">
    <property type="component" value="Chromosome 1F"/>
</dbReference>
<dbReference type="GO" id="GO:0036121">
    <property type="term" value="F:double-stranded DNA helicase activity"/>
    <property type="evidence" value="ECO:0007669"/>
    <property type="project" value="EnsemblFungi"/>
</dbReference>
<dbReference type="Proteomes" id="UP000256601">
    <property type="component" value="Unassembled WGS sequence"/>
</dbReference>
<dbReference type="eggNOG" id="ENOG502QT4U">
    <property type="taxonomic scope" value="Eukaryota"/>
</dbReference>
<organism evidence="4 6">
    <name type="scientific">Yarrowia lipolytica</name>
    <name type="common">Candida lipolytica</name>
    <dbReference type="NCBI Taxonomy" id="4952"/>
    <lineage>
        <taxon>Eukaryota</taxon>
        <taxon>Fungi</taxon>
        <taxon>Dikarya</taxon>
        <taxon>Ascomycota</taxon>
        <taxon>Saccharomycotina</taxon>
        <taxon>Dipodascomycetes</taxon>
        <taxon>Dipodascales</taxon>
        <taxon>Dipodascales incertae sedis</taxon>
        <taxon>Yarrowia</taxon>
    </lineage>
</organism>
<dbReference type="InterPro" id="IPR050742">
    <property type="entry name" value="Helicase_Restrict-Modif_Enz"/>
</dbReference>
<dbReference type="PROSITE" id="PS51192">
    <property type="entry name" value="HELICASE_ATP_BIND_1"/>
    <property type="match status" value="1"/>
</dbReference>
<evidence type="ECO:0000313" key="6">
    <source>
        <dbReference type="Proteomes" id="UP000182444"/>
    </source>
</evidence>
<reference evidence="5 7" key="2">
    <citation type="submission" date="2018-07" db="EMBL/GenBank/DDBJ databases">
        <title>Draft Genome Assemblies for Five Robust Yarrowia lipolytica Strains Exhibiting High Lipid Production and Pentose Sugar Utilization and Sugar Alcohol Secretion from Undetoxified Lignocellulosic Biomass Hydrolysates.</title>
        <authorList>
            <consortium name="DOE Joint Genome Institute"/>
            <person name="Walker C."/>
            <person name="Ryu S."/>
            <person name="Na H."/>
            <person name="Zane M."/>
            <person name="LaButti K."/>
            <person name="Lipzen A."/>
            <person name="Haridas S."/>
            <person name="Barry K."/>
            <person name="Grigoriev I.V."/>
            <person name="Quarterman J."/>
            <person name="Slininger P."/>
            <person name="Dien B."/>
            <person name="Trinh C.T."/>
        </authorList>
    </citation>
    <scope>NUCLEOTIDE SEQUENCE [LARGE SCALE GENOMIC DNA]</scope>
    <source>
        <strain evidence="5 7">YB392</strain>
    </source>
</reference>
<dbReference type="InterPro" id="IPR027417">
    <property type="entry name" value="P-loop_NTPase"/>
</dbReference>
<protein>
    <submittedName>
        <fullName evidence="5">P-loop containing nucleoside triphosphate hydrolase protein</fullName>
    </submittedName>
</protein>
<gene>
    <name evidence="5" type="ORF">B0I71DRAFT_134190</name>
    <name evidence="4" type="ORF">YALI1_F09695g</name>
</gene>
<dbReference type="GO" id="GO:0005759">
    <property type="term" value="C:mitochondrial matrix"/>
    <property type="evidence" value="ECO:0007669"/>
    <property type="project" value="EnsemblFungi"/>
</dbReference>
<keyword evidence="1" id="KW-0547">Nucleotide-binding</keyword>
<dbReference type="KEGG" id="yli:2908077"/>
<dbReference type="GO" id="GO:0032042">
    <property type="term" value="P:mitochondrial DNA metabolic process"/>
    <property type="evidence" value="ECO:0007669"/>
    <property type="project" value="EnsemblFungi"/>
</dbReference>
<dbReference type="Pfam" id="PF04851">
    <property type="entry name" value="ResIII"/>
    <property type="match status" value="1"/>
</dbReference>
<dbReference type="VEuPathDB" id="FungiDB:YALI1_F09695g"/>
<evidence type="ECO:0000259" key="3">
    <source>
        <dbReference type="PROSITE" id="PS51194"/>
    </source>
</evidence>
<dbReference type="CDD" id="cd18799">
    <property type="entry name" value="SF2_C_EcoAI-like"/>
    <property type="match status" value="1"/>
</dbReference>
<reference evidence="4 6" key="1">
    <citation type="journal article" date="2016" name="PLoS ONE">
        <title>Sequence Assembly of Yarrowia lipolytica Strain W29/CLIB89 Shows Transposable Element Diversity.</title>
        <authorList>
            <person name="Magnan C."/>
            <person name="Yu J."/>
            <person name="Chang I."/>
            <person name="Jahn E."/>
            <person name="Kanomata Y."/>
            <person name="Wu J."/>
            <person name="Zeller M."/>
            <person name="Oakes M."/>
            <person name="Baldi P."/>
            <person name="Sandmeyer S."/>
        </authorList>
    </citation>
    <scope>NUCLEOTIDE SEQUENCE [LARGE SCALE GENOMIC DNA]</scope>
    <source>
        <strain evidence="4">CLIB89</strain>
        <strain evidence="6">CLIB89(W29)</strain>
    </source>
</reference>
<sequence length="695" mass="77091">MQLFRSIRHFRPPGVFLRHLQTPSTPPDLRKYQKECISACLDALNAGKRRIAVSLATGGGKTVIFANLLNQIAAKNTGNKVLILTHRKELATQAQNQISRFNPDLKVEIEMGTTVADPSADVVVAGVQTLQGKRLEQLDPTDFKAIIIDEAHHAASQSYLNIIQHFKASKAKSDVAVIGFTATLFRTDTKSLTKAFDHVVYDLSFMDMINDGWLSSVKFSTVISMADLTEVEIGAAGDFKTSSLSKVVNTDRMNSLVFRTWQNMTAKHGYKSTIVFCVDVQHVRDLVELFRSQGINAEGVTGTTKPKTRQAIIDEFKSGDIPVLFNCGVFTEGTDIPNIDLVILNRPTKSKGLMMQMIGRGLRLHPGKDHTAVVDLVGTVPAGMVTAPSLLGLPSGHHCDRASFEELLEEKKKTKDPDHVEITTFSSLQDFLDFGREIQDVEVEEGEYGEGFANPDNWMHLTPNSWALDKGSRGTCVRLTIIPDSDSMIDGESKVKASLVTMGVPVFGDGKRWNFFGKTGTLMEKVFDSKKDAFDAAAETLENSKYLPEMRIWAQKLRSRPATDSQKKFLKRLVDKSLYMRQSADVAVLMKHAQKALETQTPIELTEEQFLKLRAAELKSFVDNIDMDHAKLWISRLKMTSGELSRIYKASNLAQAQKAYKIMVDPVGEPTSLVGELKSKKKDTSVQGLKTLMKG</sequence>
<dbReference type="EMBL" id="KZ859032">
    <property type="protein sequence ID" value="RDW24481.1"/>
    <property type="molecule type" value="Genomic_DNA"/>
</dbReference>
<dbReference type="PANTHER" id="PTHR47396:SF1">
    <property type="entry name" value="ATP-DEPENDENT HELICASE IRC3-RELATED"/>
    <property type="match status" value="1"/>
</dbReference>
<dbReference type="GeneID" id="2908077"/>
<dbReference type="VEuPathDB" id="FungiDB:YALI0_F06534g"/>
<dbReference type="InterPro" id="IPR006935">
    <property type="entry name" value="Helicase/UvrB_N"/>
</dbReference>
<dbReference type="GO" id="GO:0000403">
    <property type="term" value="F:Y-form DNA binding"/>
    <property type="evidence" value="ECO:0007669"/>
    <property type="project" value="EnsemblFungi"/>
</dbReference>
<dbReference type="Gene3D" id="3.40.50.300">
    <property type="entry name" value="P-loop containing nucleotide triphosphate hydrolases"/>
    <property type="match status" value="2"/>
</dbReference>
<dbReference type="InterPro" id="IPR001650">
    <property type="entry name" value="Helicase_C-like"/>
</dbReference>
<dbReference type="GO" id="GO:0061749">
    <property type="term" value="F:forked DNA-dependent helicase activity"/>
    <property type="evidence" value="ECO:0007669"/>
    <property type="project" value="EnsemblFungi"/>
</dbReference>
<dbReference type="EMBL" id="CP017558">
    <property type="protein sequence ID" value="AOW06763.1"/>
    <property type="molecule type" value="Genomic_DNA"/>
</dbReference>
<dbReference type="RefSeq" id="XP_505084.1">
    <property type="nucleotide sequence ID" value="XM_505084.1"/>
</dbReference>
<evidence type="ECO:0000259" key="2">
    <source>
        <dbReference type="PROSITE" id="PS51192"/>
    </source>
</evidence>
<evidence type="ECO:0000256" key="1">
    <source>
        <dbReference type="ARBA" id="ARBA00022806"/>
    </source>
</evidence>
<feature type="domain" description="Helicase C-terminal" evidence="3">
    <location>
        <begin position="252"/>
        <end position="428"/>
    </location>
</feature>
<evidence type="ECO:0000313" key="5">
    <source>
        <dbReference type="EMBL" id="RDW24481.1"/>
    </source>
</evidence>
<dbReference type="AlphaFoldDB" id="A0A1H6Q161"/>
<dbReference type="OrthoDB" id="16911at2759"/>
<keyword evidence="1" id="KW-0067">ATP-binding</keyword>
<evidence type="ECO:0000313" key="4">
    <source>
        <dbReference type="EMBL" id="AOW06763.1"/>
    </source>
</evidence>
<name>A0A1H6Q161_YARLL</name>
<dbReference type="PROSITE" id="PS51194">
    <property type="entry name" value="HELICASE_CTER"/>
    <property type="match status" value="1"/>
</dbReference>
<proteinExistence type="predicted"/>
<dbReference type="Pfam" id="PF00271">
    <property type="entry name" value="Helicase_C"/>
    <property type="match status" value="1"/>
</dbReference>